<sequence length="65" mass="7308">MLYLFGCLVSSIAFGIGLVCKIVDMVHSTNTDKLKDYKLILSICVSGLAISWWLFFMDLINIIGY</sequence>
<dbReference type="Proteomes" id="UP000261140">
    <property type="component" value="Unassembled WGS sequence"/>
</dbReference>
<feature type="transmembrane region" description="Helical" evidence="1">
    <location>
        <begin position="39"/>
        <end position="60"/>
    </location>
</feature>
<name>A0A3E2STU4_9FIRM</name>
<gene>
    <name evidence="2" type="ORF">DWZ89_14600</name>
</gene>
<proteinExistence type="predicted"/>
<dbReference type="AlphaFoldDB" id="A0A3E2STU4"/>
<reference evidence="2 3" key="1">
    <citation type="submission" date="2018-08" db="EMBL/GenBank/DDBJ databases">
        <title>A genome reference for cultivated species of the human gut microbiota.</title>
        <authorList>
            <person name="Zou Y."/>
            <person name="Xue W."/>
            <person name="Luo G."/>
        </authorList>
    </citation>
    <scope>NUCLEOTIDE SEQUENCE [LARGE SCALE GENOMIC DNA]</scope>
    <source>
        <strain evidence="2 3">AF36-11AT</strain>
    </source>
</reference>
<keyword evidence="1" id="KW-0812">Transmembrane</keyword>
<protein>
    <submittedName>
        <fullName evidence="2">Uncharacterized protein</fullName>
    </submittedName>
</protein>
<evidence type="ECO:0000313" key="2">
    <source>
        <dbReference type="EMBL" id="RGB65395.1"/>
    </source>
</evidence>
<comment type="caution">
    <text evidence="2">The sequence shown here is derived from an EMBL/GenBank/DDBJ whole genome shotgun (WGS) entry which is preliminary data.</text>
</comment>
<organism evidence="2 3">
    <name type="scientific">Faecalibacterium prausnitzii</name>
    <dbReference type="NCBI Taxonomy" id="853"/>
    <lineage>
        <taxon>Bacteria</taxon>
        <taxon>Bacillati</taxon>
        <taxon>Bacillota</taxon>
        <taxon>Clostridia</taxon>
        <taxon>Eubacteriales</taxon>
        <taxon>Oscillospiraceae</taxon>
        <taxon>Faecalibacterium</taxon>
    </lineage>
</organism>
<evidence type="ECO:0000256" key="1">
    <source>
        <dbReference type="SAM" id="Phobius"/>
    </source>
</evidence>
<keyword evidence="1" id="KW-1133">Transmembrane helix</keyword>
<evidence type="ECO:0000313" key="3">
    <source>
        <dbReference type="Proteomes" id="UP000261140"/>
    </source>
</evidence>
<dbReference type="EMBL" id="QVEQ01000044">
    <property type="protein sequence ID" value="RGB65395.1"/>
    <property type="molecule type" value="Genomic_DNA"/>
</dbReference>
<keyword evidence="1" id="KW-0472">Membrane</keyword>
<accession>A0A3E2STU4</accession>